<proteinExistence type="predicted"/>
<sequence length="62" mass="7494">MLKLFKSALYSAYYFFNVYRKAVIVRNGMHFVTDTMLWQVIKNDVHNYFAFFTAKKNRTSEK</sequence>
<evidence type="ECO:0000313" key="2">
    <source>
        <dbReference type="Proteomes" id="UP000241440"/>
    </source>
</evidence>
<evidence type="ECO:0000313" key="1">
    <source>
        <dbReference type="EMBL" id="PSX09245.1"/>
    </source>
</evidence>
<protein>
    <submittedName>
        <fullName evidence="1">Uncharacterized protein</fullName>
    </submittedName>
</protein>
<gene>
    <name evidence="1" type="ORF">C0W41_00190</name>
</gene>
<dbReference type="EMBL" id="PYOY01000001">
    <property type="protein sequence ID" value="PSX09245.1"/>
    <property type="molecule type" value="Genomic_DNA"/>
</dbReference>
<accession>A0A855SGB2</accession>
<dbReference type="AlphaFoldDB" id="A0A855SGB2"/>
<organism evidence="1 2">
    <name type="scientific">Photobacterium angustum</name>
    <dbReference type="NCBI Taxonomy" id="661"/>
    <lineage>
        <taxon>Bacteria</taxon>
        <taxon>Pseudomonadati</taxon>
        <taxon>Pseudomonadota</taxon>
        <taxon>Gammaproteobacteria</taxon>
        <taxon>Vibrionales</taxon>
        <taxon>Vibrionaceae</taxon>
        <taxon>Photobacterium</taxon>
    </lineage>
</organism>
<comment type="caution">
    <text evidence="1">The sequence shown here is derived from an EMBL/GenBank/DDBJ whole genome shotgun (WGS) entry which is preliminary data.</text>
</comment>
<dbReference type="Proteomes" id="UP000241440">
    <property type="component" value="Unassembled WGS sequence"/>
</dbReference>
<reference evidence="1 2" key="1">
    <citation type="submission" date="2018-01" db="EMBL/GenBank/DDBJ databases">
        <title>Whole genome sequencing of Histamine producing bacteria.</title>
        <authorList>
            <person name="Butler K."/>
        </authorList>
    </citation>
    <scope>NUCLEOTIDE SEQUENCE [LARGE SCALE GENOMIC DNA]</scope>
    <source>
        <strain evidence="1 2">A2-1</strain>
    </source>
</reference>
<name>A0A855SGB2_PHOAN</name>